<dbReference type="Gene3D" id="1.10.8.1080">
    <property type="match status" value="1"/>
</dbReference>
<accession>C8NHI4</accession>
<feature type="domain" description="SIS" evidence="4">
    <location>
        <begin position="56"/>
        <end position="219"/>
    </location>
</feature>
<dbReference type="eggNOG" id="COG2103">
    <property type="taxonomic scope" value="Bacteria"/>
</dbReference>
<evidence type="ECO:0000259" key="4">
    <source>
        <dbReference type="PROSITE" id="PS51464"/>
    </source>
</evidence>
<dbReference type="CDD" id="cd05007">
    <property type="entry name" value="SIS_Etherase"/>
    <property type="match status" value="1"/>
</dbReference>
<dbReference type="InterPro" id="IPR001347">
    <property type="entry name" value="SIS_dom"/>
</dbReference>
<dbReference type="InterPro" id="IPR040190">
    <property type="entry name" value="MURQ/GCKR"/>
</dbReference>
<feature type="active site" evidence="3">
    <location>
        <position position="115"/>
    </location>
</feature>
<feature type="active site" description="Proton donor" evidence="3">
    <location>
        <position position="84"/>
    </location>
</feature>
<dbReference type="AlphaFoldDB" id="C8NHI4"/>
<dbReference type="NCBIfam" id="NF009222">
    <property type="entry name" value="PRK12570.1"/>
    <property type="match status" value="1"/>
</dbReference>
<comment type="similarity">
    <text evidence="3">Belongs to the GCKR-like family. MurNAc-6-P etherase subfamily.</text>
</comment>
<dbReference type="PANTHER" id="PTHR10088">
    <property type="entry name" value="GLUCOKINASE REGULATORY PROTEIN"/>
    <property type="match status" value="1"/>
</dbReference>
<dbReference type="GO" id="GO:0016835">
    <property type="term" value="F:carbon-oxygen lyase activity"/>
    <property type="evidence" value="ECO:0007669"/>
    <property type="project" value="UniProtKB-UniRule"/>
</dbReference>
<keyword evidence="2 3" id="KW-0119">Carbohydrate metabolism</keyword>
<evidence type="ECO:0000256" key="2">
    <source>
        <dbReference type="ARBA" id="ARBA00023277"/>
    </source>
</evidence>
<dbReference type="GO" id="GO:0009254">
    <property type="term" value="P:peptidoglycan turnover"/>
    <property type="evidence" value="ECO:0007669"/>
    <property type="project" value="TreeGrafter"/>
</dbReference>
<dbReference type="Pfam" id="PF22645">
    <property type="entry name" value="GKRP_SIS_N"/>
    <property type="match status" value="1"/>
</dbReference>
<proteinExistence type="inferred from homology"/>
<gene>
    <name evidence="3 5" type="primary">murQ</name>
    <name evidence="5" type="ORF">HMPREF0444_1379</name>
</gene>
<dbReference type="UniPathway" id="UPA00342"/>
<dbReference type="NCBIfam" id="TIGR00274">
    <property type="entry name" value="N-acetylmuramic acid 6-phosphate etherase"/>
    <property type="match status" value="1"/>
</dbReference>
<dbReference type="STRING" id="638301.HMPREF0444_1379"/>
<evidence type="ECO:0000313" key="5">
    <source>
        <dbReference type="EMBL" id="EEW37161.1"/>
    </source>
</evidence>
<comment type="pathway">
    <text evidence="3">Amino-sugar metabolism; N-acetylmuramate degradation.</text>
</comment>
<dbReference type="GO" id="GO:0097367">
    <property type="term" value="F:carbohydrate derivative binding"/>
    <property type="evidence" value="ECO:0007669"/>
    <property type="project" value="InterPro"/>
</dbReference>
<keyword evidence="6" id="KW-1185">Reference proteome</keyword>
<comment type="caution">
    <text evidence="5">The sequence shown here is derived from an EMBL/GenBank/DDBJ whole genome shotgun (WGS) entry which is preliminary data.</text>
</comment>
<dbReference type="RefSeq" id="WP_005607763.1">
    <property type="nucleotide sequence ID" value="NZ_CP102283.1"/>
</dbReference>
<dbReference type="InterPro" id="IPR046348">
    <property type="entry name" value="SIS_dom_sf"/>
</dbReference>
<dbReference type="GO" id="GO:0097173">
    <property type="term" value="P:N-acetylmuramic acid catabolic process"/>
    <property type="evidence" value="ECO:0007669"/>
    <property type="project" value="UniProtKB-UniPathway"/>
</dbReference>
<comment type="subunit">
    <text evidence="3">Homodimer.</text>
</comment>
<name>C8NHI4_9LACT</name>
<keyword evidence="1 3" id="KW-0456">Lyase</keyword>
<dbReference type="GO" id="GO:0016803">
    <property type="term" value="F:ether hydrolase activity"/>
    <property type="evidence" value="ECO:0007669"/>
    <property type="project" value="TreeGrafter"/>
</dbReference>
<dbReference type="InterPro" id="IPR005488">
    <property type="entry name" value="Etherase_MurQ"/>
</dbReference>
<evidence type="ECO:0000256" key="3">
    <source>
        <dbReference type="HAMAP-Rule" id="MF_00068"/>
    </source>
</evidence>
<dbReference type="FunFam" id="3.40.50.10490:FF:000014">
    <property type="entry name" value="N-acetylmuramic acid 6-phosphate etherase"/>
    <property type="match status" value="1"/>
</dbReference>
<dbReference type="GeneID" id="78412124"/>
<dbReference type="NCBIfam" id="NF003915">
    <property type="entry name" value="PRK05441.1"/>
    <property type="match status" value="1"/>
</dbReference>
<comment type="miscellaneous">
    <text evidence="3">A lyase-type mechanism (elimination/hydration) is suggested for the cleavage of the lactyl ether bond of MurNAc 6-phosphate, with the formation of an alpha,beta-unsaturated aldehyde intermediate with (E)-stereochemistry, followed by the syn addition of water to give product.</text>
</comment>
<protein>
    <recommendedName>
        <fullName evidence="3">N-acetylmuramic acid 6-phosphate etherase</fullName>
        <shortName evidence="3">MurNAc-6-P etherase</shortName>
        <ecNumber evidence="3">4.2.1.126</ecNumber>
    </recommendedName>
    <alternativeName>
        <fullName evidence="3">N-acetylmuramic acid 6-phosphate hydrolase</fullName>
    </alternativeName>
    <alternativeName>
        <fullName evidence="3">N-acetylmuramic acid 6-phosphate lyase</fullName>
    </alternativeName>
</protein>
<dbReference type="PANTHER" id="PTHR10088:SF4">
    <property type="entry name" value="GLUCOKINASE REGULATORY PROTEIN"/>
    <property type="match status" value="1"/>
</dbReference>
<dbReference type="Gene3D" id="3.40.50.10490">
    <property type="entry name" value="Glucose-6-phosphate isomerase like protein, domain 1"/>
    <property type="match status" value="1"/>
</dbReference>
<evidence type="ECO:0000313" key="6">
    <source>
        <dbReference type="Proteomes" id="UP000005926"/>
    </source>
</evidence>
<dbReference type="PROSITE" id="PS01272">
    <property type="entry name" value="GCKR"/>
    <property type="match status" value="1"/>
</dbReference>
<reference evidence="5 6" key="1">
    <citation type="submission" date="2009-08" db="EMBL/GenBank/DDBJ databases">
        <authorList>
            <person name="Muzny D."/>
            <person name="Qin X."/>
            <person name="Deng J."/>
            <person name="Jiang H."/>
            <person name="Liu Y."/>
            <person name="Qu J."/>
            <person name="Song X.-Z."/>
            <person name="Zhang L."/>
            <person name="Thornton R."/>
            <person name="Coyle M."/>
            <person name="Francisco L."/>
            <person name="Jackson L."/>
            <person name="Javaid M."/>
            <person name="Korchina V."/>
            <person name="Kovar C."/>
            <person name="Mata R."/>
            <person name="Mathew T."/>
            <person name="Ngo R."/>
            <person name="Nguyen L."/>
            <person name="Nguyen N."/>
            <person name="Okwuonu G."/>
            <person name="Ongeri F."/>
            <person name="Pham C."/>
            <person name="Simmons D."/>
            <person name="Wilczek-Boney K."/>
            <person name="Hale W."/>
            <person name="Jakkamsetti A."/>
            <person name="Pham P."/>
            <person name="Ruth R."/>
            <person name="San Lucas F."/>
            <person name="Warren J."/>
            <person name="Zhang J."/>
            <person name="Zhao Z."/>
            <person name="Zhou C."/>
            <person name="Zhu D."/>
            <person name="Lee S."/>
            <person name="Bess C."/>
            <person name="Blankenburg K."/>
            <person name="Forbes L."/>
            <person name="Fu Q."/>
            <person name="Gubbala S."/>
            <person name="Hirani K."/>
            <person name="Jayaseelan J.C."/>
            <person name="Lara F."/>
            <person name="Munidasa M."/>
            <person name="Palculict T."/>
            <person name="Patil S."/>
            <person name="Pu L.-L."/>
            <person name="Saada N."/>
            <person name="Tang L."/>
            <person name="Weissenberger G."/>
            <person name="Zhu Y."/>
            <person name="Hemphill L."/>
            <person name="Shang Y."/>
            <person name="Youmans B."/>
            <person name="Ayvaz T."/>
            <person name="Ross M."/>
            <person name="Santibanez J."/>
            <person name="Aqrawi P."/>
            <person name="Gross S."/>
            <person name="Joshi V."/>
            <person name="Fowler G."/>
            <person name="Nazareth L."/>
            <person name="Reid J."/>
            <person name="Worley K."/>
            <person name="Petrosino J."/>
            <person name="Highlander S."/>
            <person name="Gibbs R."/>
        </authorList>
    </citation>
    <scope>NUCLEOTIDE SEQUENCE [LARGE SCALE GENOMIC DNA]</scope>
    <source>
        <strain evidence="5 6">ATCC 49175</strain>
    </source>
</reference>
<dbReference type="HAMAP" id="MF_00068">
    <property type="entry name" value="MurQ"/>
    <property type="match status" value="1"/>
</dbReference>
<dbReference type="SUPFAM" id="SSF53697">
    <property type="entry name" value="SIS domain"/>
    <property type="match status" value="1"/>
</dbReference>
<sequence>MDDISKLMTEQVNDRSVDIETQSIGQILHYMNDENRTVTDAIERCIPSIEKVTAAVVQAFEKGGRLIYLGAGTSGRLGDLDASECPPTFGVSPDMVVGVIAGGDYALRHAIEGAEDDETIAQEQLKKLGLVKEDVVVGISASGRTPYVVAGLSYAKEVGCFTGAISNSPDALISKVASVGIEAITGPEVVTGSTRMKAGTAQKIILNMITTTAMIQVGKIFKGYMVDVQPTNQKLKQRATNILAKVTNLPQEDARKVLEDNHFDLKVAIISQLHHISVEEAEKLLRDNQMNIVRAIQNKGA</sequence>
<dbReference type="InterPro" id="IPR005486">
    <property type="entry name" value="Glucokinase_regulatory_CS"/>
</dbReference>
<comment type="catalytic activity">
    <reaction evidence="3">
        <text>N-acetyl-D-muramate 6-phosphate + H2O = N-acetyl-D-glucosamine 6-phosphate + (R)-lactate</text>
        <dbReference type="Rhea" id="RHEA:26410"/>
        <dbReference type="ChEBI" id="CHEBI:15377"/>
        <dbReference type="ChEBI" id="CHEBI:16004"/>
        <dbReference type="ChEBI" id="CHEBI:57513"/>
        <dbReference type="ChEBI" id="CHEBI:58722"/>
        <dbReference type="EC" id="4.2.1.126"/>
    </reaction>
</comment>
<dbReference type="EMBL" id="ACKZ01000020">
    <property type="protein sequence ID" value="EEW37161.1"/>
    <property type="molecule type" value="Genomic_DNA"/>
</dbReference>
<evidence type="ECO:0000256" key="1">
    <source>
        <dbReference type="ARBA" id="ARBA00023239"/>
    </source>
</evidence>
<dbReference type="EC" id="4.2.1.126" evidence="3"/>
<dbReference type="PROSITE" id="PS51464">
    <property type="entry name" value="SIS"/>
    <property type="match status" value="1"/>
</dbReference>
<comment type="function">
    <text evidence="3">Specifically catalyzes the cleavage of the D-lactyl ether substituent of MurNAc 6-phosphate, producing GlcNAc 6-phosphate and D-lactate.</text>
</comment>
<dbReference type="GO" id="GO:0046348">
    <property type="term" value="P:amino sugar catabolic process"/>
    <property type="evidence" value="ECO:0007669"/>
    <property type="project" value="InterPro"/>
</dbReference>
<dbReference type="Proteomes" id="UP000005926">
    <property type="component" value="Unassembled WGS sequence"/>
</dbReference>
<organism evidence="5 6">
    <name type="scientific">Granulicatella adiacens ATCC 49175</name>
    <dbReference type="NCBI Taxonomy" id="638301"/>
    <lineage>
        <taxon>Bacteria</taxon>
        <taxon>Bacillati</taxon>
        <taxon>Bacillota</taxon>
        <taxon>Bacilli</taxon>
        <taxon>Lactobacillales</taxon>
        <taxon>Carnobacteriaceae</taxon>
        <taxon>Granulicatella</taxon>
    </lineage>
</organism>
<dbReference type="HOGENOM" id="CLU_049049_1_1_9"/>